<dbReference type="PANTHER" id="PTHR12372:SF7">
    <property type="entry name" value="PROTEIN PECANEX"/>
    <property type="match status" value="1"/>
</dbReference>
<evidence type="ECO:0000256" key="6">
    <source>
        <dbReference type="SAM" id="MobiDB-lite"/>
    </source>
</evidence>
<keyword evidence="5 7" id="KW-0472">Membrane</keyword>
<keyword evidence="10" id="KW-1185">Reference proteome</keyword>
<keyword evidence="3 7" id="KW-0812">Transmembrane</keyword>
<feature type="compositionally biased region" description="Basic residues" evidence="6">
    <location>
        <begin position="150"/>
        <end position="160"/>
    </location>
</feature>
<dbReference type="InterPro" id="IPR039797">
    <property type="entry name" value="Pecanex"/>
</dbReference>
<evidence type="ECO:0000256" key="7">
    <source>
        <dbReference type="SAM" id="Phobius"/>
    </source>
</evidence>
<feature type="transmembrane region" description="Helical" evidence="7">
    <location>
        <begin position="569"/>
        <end position="588"/>
    </location>
</feature>
<feature type="region of interest" description="Disordered" evidence="6">
    <location>
        <begin position="104"/>
        <end position="216"/>
    </location>
</feature>
<name>A0ABQ8YS23_9EUKA</name>
<feature type="transmembrane region" description="Helical" evidence="7">
    <location>
        <begin position="12"/>
        <end position="31"/>
    </location>
</feature>
<dbReference type="Proteomes" id="UP001150062">
    <property type="component" value="Unassembled WGS sequence"/>
</dbReference>
<dbReference type="InterPro" id="IPR007735">
    <property type="entry name" value="Pecanex_C"/>
</dbReference>
<organism evidence="9 10">
    <name type="scientific">Anaeramoeba flamelloides</name>
    <dbReference type="NCBI Taxonomy" id="1746091"/>
    <lineage>
        <taxon>Eukaryota</taxon>
        <taxon>Metamonada</taxon>
        <taxon>Anaeramoebidae</taxon>
        <taxon>Anaeramoeba</taxon>
    </lineage>
</organism>
<dbReference type="PANTHER" id="PTHR12372">
    <property type="entry name" value="PECANEX"/>
    <property type="match status" value="1"/>
</dbReference>
<keyword evidence="4 7" id="KW-1133">Transmembrane helix</keyword>
<feature type="compositionally biased region" description="Polar residues" evidence="6">
    <location>
        <begin position="123"/>
        <end position="137"/>
    </location>
</feature>
<feature type="compositionally biased region" description="Basic and acidic residues" evidence="6">
    <location>
        <begin position="104"/>
        <end position="121"/>
    </location>
</feature>
<feature type="transmembrane region" description="Helical" evidence="7">
    <location>
        <begin position="768"/>
        <end position="793"/>
    </location>
</feature>
<evidence type="ECO:0000313" key="10">
    <source>
        <dbReference type="Proteomes" id="UP001150062"/>
    </source>
</evidence>
<dbReference type="Pfam" id="PF05041">
    <property type="entry name" value="Pecanex_C"/>
    <property type="match status" value="1"/>
</dbReference>
<reference evidence="9" key="1">
    <citation type="submission" date="2022-08" db="EMBL/GenBank/DDBJ databases">
        <title>Novel sulfate-reducing endosymbionts in the free-living metamonad Anaeramoeba.</title>
        <authorList>
            <person name="Jerlstrom-Hultqvist J."/>
            <person name="Cepicka I."/>
            <person name="Gallot-Lavallee L."/>
            <person name="Salas-Leiva D."/>
            <person name="Curtis B.A."/>
            <person name="Zahonova K."/>
            <person name="Pipaliya S."/>
            <person name="Dacks J."/>
            <person name="Roger A.J."/>
        </authorList>
    </citation>
    <scope>NUCLEOTIDE SEQUENCE</scope>
    <source>
        <strain evidence="9">Schooner1</strain>
    </source>
</reference>
<feature type="transmembrane region" description="Helical" evidence="7">
    <location>
        <begin position="459"/>
        <end position="477"/>
    </location>
</feature>
<comment type="subcellular location">
    <subcellularLocation>
        <location evidence="1">Membrane</location>
        <topology evidence="1">Multi-pass membrane protein</topology>
    </subcellularLocation>
</comment>
<feature type="transmembrane region" description="Helical" evidence="7">
    <location>
        <begin position="43"/>
        <end position="61"/>
    </location>
</feature>
<feature type="transmembrane region" description="Helical" evidence="7">
    <location>
        <begin position="73"/>
        <end position="92"/>
    </location>
</feature>
<protein>
    <submittedName>
        <fullName evidence="9">Protein pecanex</fullName>
    </submittedName>
</protein>
<evidence type="ECO:0000256" key="5">
    <source>
        <dbReference type="ARBA" id="ARBA00023136"/>
    </source>
</evidence>
<feature type="transmembrane region" description="Helical" evidence="7">
    <location>
        <begin position="483"/>
        <end position="504"/>
    </location>
</feature>
<evidence type="ECO:0000256" key="3">
    <source>
        <dbReference type="ARBA" id="ARBA00022692"/>
    </source>
</evidence>
<feature type="transmembrane region" description="Helical" evidence="7">
    <location>
        <begin position="299"/>
        <end position="318"/>
    </location>
</feature>
<feature type="transmembrane region" description="Helical" evidence="7">
    <location>
        <begin position="325"/>
        <end position="341"/>
    </location>
</feature>
<feature type="compositionally biased region" description="Acidic residues" evidence="6">
    <location>
        <begin position="163"/>
        <end position="175"/>
    </location>
</feature>
<feature type="compositionally biased region" description="Basic and acidic residues" evidence="6">
    <location>
        <begin position="176"/>
        <end position="193"/>
    </location>
</feature>
<feature type="transmembrane region" description="Helical" evidence="7">
    <location>
        <begin position="361"/>
        <end position="380"/>
    </location>
</feature>
<feature type="transmembrane region" description="Helical" evidence="7">
    <location>
        <begin position="536"/>
        <end position="563"/>
    </location>
</feature>
<evidence type="ECO:0000313" key="9">
    <source>
        <dbReference type="EMBL" id="KAJ6247380.1"/>
    </source>
</evidence>
<evidence type="ECO:0000256" key="1">
    <source>
        <dbReference type="ARBA" id="ARBA00004141"/>
    </source>
</evidence>
<feature type="transmembrane region" description="Helical" evidence="7">
    <location>
        <begin position="431"/>
        <end position="452"/>
    </location>
</feature>
<evidence type="ECO:0000256" key="2">
    <source>
        <dbReference type="ARBA" id="ARBA00010170"/>
    </source>
</evidence>
<gene>
    <name evidence="9" type="ORF">M0813_18909</name>
</gene>
<feature type="domain" description="Pecanex C-terminal" evidence="8">
    <location>
        <begin position="1158"/>
        <end position="1395"/>
    </location>
</feature>
<accession>A0ABQ8YS23</accession>
<comment type="caution">
    <text evidence="9">The sequence shown here is derived from an EMBL/GenBank/DDBJ whole genome shotgun (WGS) entry which is preliminary data.</text>
</comment>
<comment type="similarity">
    <text evidence="2">Belongs to the pecanex family.</text>
</comment>
<evidence type="ECO:0000256" key="4">
    <source>
        <dbReference type="ARBA" id="ARBA00022989"/>
    </source>
</evidence>
<sequence length="1410" mass="165672">MNNETLRLLRKIPIFLRTTLIATLTGGYHYSPHLPLMTNVIHIYLFSFFLLVPLAFSKITIPKRDSKTIQKVIWGLIYTFITTTAFSIIKYINYDLHKQFDKQEDKKKKNQEQKKENDRNKQILLNQQLGSTTTSCSDQEDQNFLEKTKNSHQGKEKKKKTDFEDDSEIENEIEIEIEKEKEKEKEKEREKKNSNNKNPNNVIITDETESSTDSDELHKKTNFNFKDNEITIPYLGNSLNEPLLKKPPNEEEEKEIEDLKEIAHKNNSKVYIKLLFIKIEVFFNRRELETFFDRDYKNLSIFFSILSCVCISFFSFLVSEWFYNTYFLLLFVSVATAQYSLLKSPQPDSTSTKPGSGESVYSRSMYITFFSICIIILKLCEYSIRNGIMVFLGYYFRMSYFFDFAVMLLQIILITLPLLFLFGIFPRPTTFLMYICEQVNIYFLGGTASISVIGSLLQAAKGILLVLILFMLSTFLVDRSRTIFYKEWSFGFFVGLIIAFAFLLSRSSSSIEYCEEFFKLKKIKKKKKKSISQKSLTIRIVLDLIHTILITIISSIIFWSGLIAFLSKYPTVVFLFCTAFGWVLHYLIPQLRCLYPFQLFVKCFLKNEQENLFIQNMMNDEDDDDNDNDNDDDDQNQYSRKIFLFEKIYRIGCYIEKYCFVPLIWMITAYKSSYQLYETLSLDGLELIFIITGLKFVQGGLNNANQHYKIIFLTIFFWMWNTIKETNDWLLNLFILHLIVQKLMILIEKIKFVYVYSNPFNRTIKSALQIIISLLGISLSTWTLFLCFFTTIFSMPIVPLFGTLFWIPGYAHPSKFFEHNYDHDDNDVEDKIYSLNNKKSLLNNSNSIKQSLNLLLYQNILMSLESQLYEDIRYGRLGTISSGDIYIILNDKLTLILQIIEIGNGYCSFQIRGLDTSGEETLCHNEEKKSIQVAMDDPQENWYCCNIFLTIKDIFAFRNRVWKIINKWYYIKTYDKLKYRADEIYQQFDTKKILINFFIRSICFYIIQKNNIFKRKLSNIFKNPAFVKIQNEIILKNSYIEKNTSIFNSKVDPDFDILENGINYQSFLNVYENWINYCLKKINLNKGDNFGTYKIPAIFPRELISSDSLGDRESDHDLYTLNYDSSDDVVIIDFEKKSEFKIENNGYKDNEILTHGENENNIKALCFLISILLRKHLATSNVDHDEISKEDSFIDNYILLFRGGMKFSFENNIINSWVNQEIEFITRIGVNCSRTASYMFHLHQGEEDLNSDETIFKQLELLNNNDINKDPKIILTPEIDPQFQSSIKNLKPTIFSLTKSIKTDLDNERIVKYNNQILNLNLQQFSLIKLNSECAKGLWNSQIQEVIYFRNFNAERDTVQKSSNLLRNLQVQAVDLPVGYPLFISPICYSFSNRHLKFLGIFKTFFEKKL</sequence>
<evidence type="ECO:0000259" key="8">
    <source>
        <dbReference type="Pfam" id="PF05041"/>
    </source>
</evidence>
<feature type="compositionally biased region" description="Low complexity" evidence="6">
    <location>
        <begin position="195"/>
        <end position="205"/>
    </location>
</feature>
<dbReference type="EMBL" id="JAOAOG010000127">
    <property type="protein sequence ID" value="KAJ6247380.1"/>
    <property type="molecule type" value="Genomic_DNA"/>
</dbReference>
<feature type="transmembrane region" description="Helical" evidence="7">
    <location>
        <begin position="400"/>
        <end position="425"/>
    </location>
</feature>
<proteinExistence type="inferred from homology"/>